<proteinExistence type="predicted"/>
<name>A0A3A5LY28_9MICC</name>
<protein>
    <submittedName>
        <fullName evidence="1">Uncharacterized protein</fullName>
    </submittedName>
</protein>
<dbReference type="RefSeq" id="WP_120149979.1">
    <property type="nucleotide sequence ID" value="NZ_QZVT01000010.1"/>
</dbReference>
<keyword evidence="2" id="KW-1185">Reference proteome</keyword>
<dbReference type="OrthoDB" id="4951945at2"/>
<evidence type="ECO:0000313" key="2">
    <source>
        <dbReference type="Proteomes" id="UP000272560"/>
    </source>
</evidence>
<sequence>MGTTDHIARTTPSITMTTPFSESLAVHFPQLTAPTVEELLEDQVTAGPVHFSHVDIVWTPEADKDLLA</sequence>
<reference evidence="1 2" key="1">
    <citation type="submission" date="2018-09" db="EMBL/GenBank/DDBJ databases">
        <title>Novel species of Arthrobacter.</title>
        <authorList>
            <person name="Liu Q."/>
            <person name="Xin Y.-H."/>
        </authorList>
    </citation>
    <scope>NUCLEOTIDE SEQUENCE [LARGE SCALE GENOMIC DNA]</scope>
    <source>
        <strain evidence="1 2">Hz2</strain>
    </source>
</reference>
<organism evidence="1 2">
    <name type="scientific">Arthrobacter cheniae</name>
    <dbReference type="NCBI Taxonomy" id="1258888"/>
    <lineage>
        <taxon>Bacteria</taxon>
        <taxon>Bacillati</taxon>
        <taxon>Actinomycetota</taxon>
        <taxon>Actinomycetes</taxon>
        <taxon>Micrococcales</taxon>
        <taxon>Micrococcaceae</taxon>
        <taxon>Arthrobacter</taxon>
    </lineage>
</organism>
<dbReference type="AlphaFoldDB" id="A0A3A5LY28"/>
<evidence type="ECO:0000313" key="1">
    <source>
        <dbReference type="EMBL" id="RJT76889.1"/>
    </source>
</evidence>
<dbReference type="Proteomes" id="UP000272560">
    <property type="component" value="Unassembled WGS sequence"/>
</dbReference>
<gene>
    <name evidence="1" type="ORF">D6T63_15565</name>
</gene>
<dbReference type="EMBL" id="QZVT01000010">
    <property type="protein sequence ID" value="RJT76889.1"/>
    <property type="molecule type" value="Genomic_DNA"/>
</dbReference>
<comment type="caution">
    <text evidence="1">The sequence shown here is derived from an EMBL/GenBank/DDBJ whole genome shotgun (WGS) entry which is preliminary data.</text>
</comment>
<accession>A0A3A5LY28</accession>